<gene>
    <name evidence="1" type="ORF">UN65_02815</name>
</gene>
<dbReference type="RefSeq" id="WP_138424925.1">
    <property type="nucleotide sequence ID" value="NZ_CP010992.1"/>
</dbReference>
<organism evidence="1 2">
    <name type="scientific">Flavobacterium columnare</name>
    <dbReference type="NCBI Taxonomy" id="996"/>
    <lineage>
        <taxon>Bacteria</taxon>
        <taxon>Pseudomonadati</taxon>
        <taxon>Bacteroidota</taxon>
        <taxon>Flavobacteriia</taxon>
        <taxon>Flavobacteriales</taxon>
        <taxon>Flavobacteriaceae</taxon>
        <taxon>Flavobacterium</taxon>
    </lineage>
</organism>
<evidence type="ECO:0000313" key="2">
    <source>
        <dbReference type="Proteomes" id="UP000304840"/>
    </source>
</evidence>
<evidence type="ECO:0000313" key="1">
    <source>
        <dbReference type="EMBL" id="AMO19418.1"/>
    </source>
</evidence>
<dbReference type="EMBL" id="CP010992">
    <property type="protein sequence ID" value="AMO19418.1"/>
    <property type="molecule type" value="Genomic_DNA"/>
</dbReference>
<accession>A0AAI8CG11</accession>
<dbReference type="Proteomes" id="UP000304840">
    <property type="component" value="Chromosome"/>
</dbReference>
<dbReference type="AlphaFoldDB" id="A0AAI8CG11"/>
<name>A0AAI8CG11_9FLAO</name>
<reference evidence="2" key="1">
    <citation type="submission" date="2016-03" db="EMBL/GenBank/DDBJ databases">
        <title>Flavobacterium columnare strain B185, complete genome.</title>
        <authorList>
            <person name="Sundberg L.-R."/>
            <person name="Papponen P."/>
            <person name="Laanto E."/>
        </authorList>
    </citation>
    <scope>NUCLEOTIDE SEQUENCE [LARGE SCALE GENOMIC DNA]</scope>
    <source>
        <strain evidence="2">B185</strain>
    </source>
</reference>
<sequence length="308" mass="34133">MPANFPEVWLDRIIQNLDNSDQAPFFDGIAELDADVTALGENTATESNIIHIAATDFDVDVLINNNTYPIPVQVYEDGTLTFSLDKYQTKVVTVSDDQIMGASYDKIDVVTRKSTKKILSEKFGKAIHSIAPQSHTVKTPVILATGVNGTDAPLTDETGRLRLTYDDLVRFKKACDDGGFPEEDRRLVLCNNHWNDLLLDRKNFGNQLVDYAKGKPAPVIAGFELFQYLKMPRYTAAGAKRAYNSIPNGTDKVASVAFYKDGIAKKTGLTKQYFAKADTNPTGQTNDLAYRHYFLATPFKAEFIGAIL</sequence>
<reference evidence="1 2" key="2">
    <citation type="submission" date="2019-05" db="EMBL/GenBank/DDBJ databases">
        <authorList>
            <person name="Ravantti J.J."/>
        </authorList>
    </citation>
    <scope>NUCLEOTIDE SEQUENCE [LARGE SCALE GENOMIC DNA]</scope>
    <source>
        <strain evidence="1 2">B185</strain>
    </source>
</reference>
<protein>
    <submittedName>
        <fullName evidence="1">Uncharacterized protein</fullName>
    </submittedName>
</protein>
<proteinExistence type="predicted"/>